<dbReference type="InterPro" id="IPR001480">
    <property type="entry name" value="Bulb-type_lectin_dom"/>
</dbReference>
<dbReference type="Pfam" id="PF13456">
    <property type="entry name" value="RVT_3"/>
    <property type="match status" value="1"/>
</dbReference>
<feature type="chain" id="PRO_5032908373" description="non-specific serine/threonine protein kinase" evidence="11">
    <location>
        <begin position="20"/>
        <end position="598"/>
    </location>
</feature>
<keyword evidence="15" id="KW-0430">Lectin</keyword>
<dbReference type="GO" id="GO:0003676">
    <property type="term" value="F:nucleic acid binding"/>
    <property type="evidence" value="ECO:0007669"/>
    <property type="project" value="InterPro"/>
</dbReference>
<evidence type="ECO:0000256" key="4">
    <source>
        <dbReference type="ARBA" id="ARBA00023157"/>
    </source>
</evidence>
<evidence type="ECO:0000256" key="11">
    <source>
        <dbReference type="SAM" id="SignalP"/>
    </source>
</evidence>
<evidence type="ECO:0000256" key="8">
    <source>
        <dbReference type="ARBA" id="ARBA00048679"/>
    </source>
</evidence>
<keyword evidence="2" id="KW-0597">Phosphoprotein</keyword>
<dbReference type="PROSITE" id="PS50927">
    <property type="entry name" value="BULB_LECTIN"/>
    <property type="match status" value="1"/>
</dbReference>
<dbReference type="SMART" id="SM00108">
    <property type="entry name" value="B_lectin"/>
    <property type="match status" value="1"/>
</dbReference>
<evidence type="ECO:0000313" key="15">
    <source>
        <dbReference type="EMBL" id="KAF7822806.1"/>
    </source>
</evidence>
<evidence type="ECO:0000256" key="6">
    <source>
        <dbReference type="ARBA" id="ARBA00023180"/>
    </source>
</evidence>
<keyword evidence="15" id="KW-0418">Kinase</keyword>
<dbReference type="InterPro" id="IPR002156">
    <property type="entry name" value="RNaseH_domain"/>
</dbReference>
<feature type="domain" description="Apple" evidence="14">
    <location>
        <begin position="349"/>
        <end position="432"/>
    </location>
</feature>
<evidence type="ECO:0000256" key="2">
    <source>
        <dbReference type="ARBA" id="ARBA00022553"/>
    </source>
</evidence>
<dbReference type="InterPro" id="IPR003609">
    <property type="entry name" value="Pan_app"/>
</dbReference>
<sequence length="598" mass="67405">MAILPFLLFIIIKHLTIFSHQFASAPTDIITPSQPLADGSTLVSKDGSFELGFFNPPTSTKRYVGIWFRNIPHQTVVWVANRDNPITVTDNSSMITINTHGNLVLVTHNNTILWSANSTTTSTASSPNPIVQLLDSGNLVVRDEKQSDPESFLWQSFDYPSDTFISGMKLGWDLKKGINRRLTAWRNWDDPSQGNFTCGLSLGSIPELYMWKGSSVYHRSGPWNGLRFSSAPILKQNPIVDTQFVNNQDEVYYAFIFKNKSLISTVVMNQTTLLRQFFVWFPENQAWSLFVSVPGDDCDVYNRCGPYGNCVVGEFPICQCLNGFEPKSPQNWDATNWAQGCVRSQPWQCGVKGRDGFKRFSGLKLPDVTNTWANGSMTLEECKAKCLNNCSCMAYANMDIRGEGSGCIIWFGDLIDIRVVPNAGQDLYIRMVDSDKGAVGSKKKVALIISFTILVLLVLLFTFSYFHRRKRMSREKTMSTKTKDECEEEDMELPFFDLAKIVDATNAFSAHNKLGEGGFGPVYRRRVILDGLELLWNKDFRKVAIECDSKVPLELVVNGIADYHPCSSLVHQIRSLLDRNWNVDLAGKPTKLRTTWES</sequence>
<dbReference type="PROSITE" id="PS50948">
    <property type="entry name" value="PAN"/>
    <property type="match status" value="1"/>
</dbReference>
<evidence type="ECO:0000259" key="14">
    <source>
        <dbReference type="PROSITE" id="PS50948"/>
    </source>
</evidence>
<evidence type="ECO:0000313" key="16">
    <source>
        <dbReference type="Proteomes" id="UP000634136"/>
    </source>
</evidence>
<name>A0A834TL24_9FABA</name>
<proteinExistence type="predicted"/>
<protein>
    <recommendedName>
        <fullName evidence="1">non-specific serine/threonine protein kinase</fullName>
        <ecNumber evidence="1">2.7.11.1</ecNumber>
    </recommendedName>
</protein>
<keyword evidence="6" id="KW-0325">Glycoprotein</keyword>
<dbReference type="OrthoDB" id="785331at2759"/>
<dbReference type="AlphaFoldDB" id="A0A834TL24"/>
<dbReference type="CDD" id="cd01098">
    <property type="entry name" value="PAN_AP_plant"/>
    <property type="match status" value="1"/>
</dbReference>
<accession>A0A834TL24</accession>
<evidence type="ECO:0000256" key="9">
    <source>
        <dbReference type="PROSITE-ProRule" id="PRU00076"/>
    </source>
</evidence>
<dbReference type="CDD" id="cd00028">
    <property type="entry name" value="B_lectin"/>
    <property type="match status" value="1"/>
</dbReference>
<organism evidence="15 16">
    <name type="scientific">Senna tora</name>
    <dbReference type="NCBI Taxonomy" id="362788"/>
    <lineage>
        <taxon>Eukaryota</taxon>
        <taxon>Viridiplantae</taxon>
        <taxon>Streptophyta</taxon>
        <taxon>Embryophyta</taxon>
        <taxon>Tracheophyta</taxon>
        <taxon>Spermatophyta</taxon>
        <taxon>Magnoliopsida</taxon>
        <taxon>eudicotyledons</taxon>
        <taxon>Gunneridae</taxon>
        <taxon>Pentapetalae</taxon>
        <taxon>rosids</taxon>
        <taxon>fabids</taxon>
        <taxon>Fabales</taxon>
        <taxon>Fabaceae</taxon>
        <taxon>Caesalpinioideae</taxon>
        <taxon>Cassia clade</taxon>
        <taxon>Senna</taxon>
    </lineage>
</organism>
<dbReference type="GO" id="GO:0004523">
    <property type="term" value="F:RNA-DNA hybrid ribonuclease activity"/>
    <property type="evidence" value="ECO:0007669"/>
    <property type="project" value="InterPro"/>
</dbReference>
<keyword evidence="5 15" id="KW-0675">Receptor</keyword>
<keyword evidence="10" id="KW-0472">Membrane</keyword>
<dbReference type="EMBL" id="JAAIUW010000007">
    <property type="protein sequence ID" value="KAF7822806.1"/>
    <property type="molecule type" value="Genomic_DNA"/>
</dbReference>
<keyword evidence="15" id="KW-0808">Transferase</keyword>
<dbReference type="Gene3D" id="3.50.4.10">
    <property type="entry name" value="Hepatocyte Growth Factor"/>
    <property type="match status" value="1"/>
</dbReference>
<keyword evidence="4" id="KW-1015">Disulfide bond</keyword>
<keyword evidence="10" id="KW-1133">Transmembrane helix</keyword>
<evidence type="ECO:0000256" key="10">
    <source>
        <dbReference type="SAM" id="Phobius"/>
    </source>
</evidence>
<dbReference type="InterPro" id="IPR000858">
    <property type="entry name" value="S_locus_glycoprot_dom"/>
</dbReference>
<keyword evidence="3 11" id="KW-0732">Signal</keyword>
<keyword evidence="10" id="KW-0812">Transmembrane</keyword>
<comment type="caution">
    <text evidence="15">The sequence shown here is derived from an EMBL/GenBank/DDBJ whole genome shotgun (WGS) entry which is preliminary data.</text>
</comment>
<feature type="transmembrane region" description="Helical" evidence="10">
    <location>
        <begin position="445"/>
        <end position="466"/>
    </location>
</feature>
<evidence type="ECO:0000256" key="5">
    <source>
        <dbReference type="ARBA" id="ARBA00023170"/>
    </source>
</evidence>
<evidence type="ECO:0000259" key="12">
    <source>
        <dbReference type="PROSITE" id="PS50026"/>
    </source>
</evidence>
<dbReference type="GO" id="GO:0048544">
    <property type="term" value="P:recognition of pollen"/>
    <property type="evidence" value="ECO:0007669"/>
    <property type="project" value="InterPro"/>
</dbReference>
<dbReference type="GO" id="GO:0030246">
    <property type="term" value="F:carbohydrate binding"/>
    <property type="evidence" value="ECO:0007669"/>
    <property type="project" value="UniProtKB-KW"/>
</dbReference>
<dbReference type="FunFam" id="3.50.4.10:FF:000002">
    <property type="entry name" value="G-type lectin S-receptor-like serine/threonine-protein kinase"/>
    <property type="match status" value="1"/>
</dbReference>
<dbReference type="PANTHER" id="PTHR32444:SF234">
    <property type="entry name" value="RECEPTOR-LIKE SERINE_THREONINE-PROTEIN KINASE"/>
    <property type="match status" value="1"/>
</dbReference>
<dbReference type="Pfam" id="PF08276">
    <property type="entry name" value="PAN_2"/>
    <property type="match status" value="1"/>
</dbReference>
<dbReference type="EC" id="2.7.11.1" evidence="1"/>
<comment type="caution">
    <text evidence="9">Lacks conserved residue(s) required for the propagation of feature annotation.</text>
</comment>
<dbReference type="PROSITE" id="PS50026">
    <property type="entry name" value="EGF_3"/>
    <property type="match status" value="1"/>
</dbReference>
<dbReference type="InterPro" id="IPR000742">
    <property type="entry name" value="EGF"/>
</dbReference>
<dbReference type="PANTHER" id="PTHR32444">
    <property type="entry name" value="BULB-TYPE LECTIN DOMAIN-CONTAINING PROTEIN"/>
    <property type="match status" value="1"/>
</dbReference>
<dbReference type="Pfam" id="PF00954">
    <property type="entry name" value="S_locus_glycop"/>
    <property type="match status" value="1"/>
</dbReference>
<dbReference type="Pfam" id="PF01453">
    <property type="entry name" value="B_lectin"/>
    <property type="match status" value="1"/>
</dbReference>
<gene>
    <name evidence="15" type="ORF">G2W53_020950</name>
</gene>
<dbReference type="SUPFAM" id="SSF51110">
    <property type="entry name" value="alpha-D-mannose-specific plant lectins"/>
    <property type="match status" value="1"/>
</dbReference>
<evidence type="ECO:0000256" key="1">
    <source>
        <dbReference type="ARBA" id="ARBA00012513"/>
    </source>
</evidence>
<evidence type="ECO:0000256" key="3">
    <source>
        <dbReference type="ARBA" id="ARBA00022729"/>
    </source>
</evidence>
<dbReference type="FunFam" id="2.90.10.10:FF:000001">
    <property type="entry name" value="G-type lectin S-receptor-like serine/threonine-protein kinase"/>
    <property type="match status" value="1"/>
</dbReference>
<dbReference type="GO" id="GO:0004674">
    <property type="term" value="F:protein serine/threonine kinase activity"/>
    <property type="evidence" value="ECO:0007669"/>
    <property type="project" value="UniProtKB-EC"/>
</dbReference>
<evidence type="ECO:0000256" key="7">
    <source>
        <dbReference type="ARBA" id="ARBA00047899"/>
    </source>
</evidence>
<dbReference type="Gene3D" id="2.90.10.10">
    <property type="entry name" value="Bulb-type lectin domain"/>
    <property type="match status" value="1"/>
</dbReference>
<reference evidence="15" key="1">
    <citation type="submission" date="2020-09" db="EMBL/GenBank/DDBJ databases">
        <title>Genome-Enabled Discovery of Anthraquinone Biosynthesis in Senna tora.</title>
        <authorList>
            <person name="Kang S.-H."/>
            <person name="Pandey R.P."/>
            <person name="Lee C.-M."/>
            <person name="Sim J.-S."/>
            <person name="Jeong J.-T."/>
            <person name="Choi B.-S."/>
            <person name="Jung M."/>
            <person name="Ginzburg D."/>
            <person name="Zhao K."/>
            <person name="Won S.Y."/>
            <person name="Oh T.-J."/>
            <person name="Yu Y."/>
            <person name="Kim N.-H."/>
            <person name="Lee O.R."/>
            <person name="Lee T.-H."/>
            <person name="Bashyal P."/>
            <person name="Kim T.-S."/>
            <person name="Lee W.-H."/>
            <person name="Kawkins C."/>
            <person name="Kim C.-K."/>
            <person name="Kim J.S."/>
            <person name="Ahn B.O."/>
            <person name="Rhee S.Y."/>
            <person name="Sohng J.K."/>
        </authorList>
    </citation>
    <scope>NUCLEOTIDE SEQUENCE</scope>
    <source>
        <tissue evidence="15">Leaf</tissue>
    </source>
</reference>
<evidence type="ECO:0000259" key="13">
    <source>
        <dbReference type="PROSITE" id="PS50927"/>
    </source>
</evidence>
<comment type="catalytic activity">
    <reaction evidence="8">
        <text>L-seryl-[protein] + ATP = O-phospho-L-seryl-[protein] + ADP + H(+)</text>
        <dbReference type="Rhea" id="RHEA:17989"/>
        <dbReference type="Rhea" id="RHEA-COMP:9863"/>
        <dbReference type="Rhea" id="RHEA-COMP:11604"/>
        <dbReference type="ChEBI" id="CHEBI:15378"/>
        <dbReference type="ChEBI" id="CHEBI:29999"/>
        <dbReference type="ChEBI" id="CHEBI:30616"/>
        <dbReference type="ChEBI" id="CHEBI:83421"/>
        <dbReference type="ChEBI" id="CHEBI:456216"/>
        <dbReference type="EC" id="2.7.11.1"/>
    </reaction>
</comment>
<keyword evidence="9" id="KW-0245">EGF-like domain</keyword>
<dbReference type="Gene3D" id="3.30.200.20">
    <property type="entry name" value="Phosphorylase Kinase, domain 1"/>
    <property type="match status" value="1"/>
</dbReference>
<feature type="domain" description="Bulb-type lectin" evidence="13">
    <location>
        <begin position="27"/>
        <end position="154"/>
    </location>
</feature>
<comment type="catalytic activity">
    <reaction evidence="7">
        <text>L-threonyl-[protein] + ATP = O-phospho-L-threonyl-[protein] + ADP + H(+)</text>
        <dbReference type="Rhea" id="RHEA:46608"/>
        <dbReference type="Rhea" id="RHEA-COMP:11060"/>
        <dbReference type="Rhea" id="RHEA-COMP:11605"/>
        <dbReference type="ChEBI" id="CHEBI:15378"/>
        <dbReference type="ChEBI" id="CHEBI:30013"/>
        <dbReference type="ChEBI" id="CHEBI:30616"/>
        <dbReference type="ChEBI" id="CHEBI:61977"/>
        <dbReference type="ChEBI" id="CHEBI:456216"/>
        <dbReference type="EC" id="2.7.11.1"/>
    </reaction>
</comment>
<dbReference type="Proteomes" id="UP000634136">
    <property type="component" value="Unassembled WGS sequence"/>
</dbReference>
<dbReference type="InterPro" id="IPR036426">
    <property type="entry name" value="Bulb-type_lectin_dom_sf"/>
</dbReference>
<keyword evidence="16" id="KW-1185">Reference proteome</keyword>
<dbReference type="SMART" id="SM00473">
    <property type="entry name" value="PAN_AP"/>
    <property type="match status" value="1"/>
</dbReference>
<feature type="signal peptide" evidence="11">
    <location>
        <begin position="1"/>
        <end position="19"/>
    </location>
</feature>
<feature type="domain" description="EGF-like" evidence="12">
    <location>
        <begin position="294"/>
        <end position="330"/>
    </location>
</feature>